<dbReference type="AlphaFoldDB" id="A0A6A3G7J6"/>
<organism evidence="1 2">
    <name type="scientific">Phytophthora rubi</name>
    <dbReference type="NCBI Taxonomy" id="129364"/>
    <lineage>
        <taxon>Eukaryota</taxon>
        <taxon>Sar</taxon>
        <taxon>Stramenopiles</taxon>
        <taxon>Oomycota</taxon>
        <taxon>Peronosporomycetes</taxon>
        <taxon>Peronosporales</taxon>
        <taxon>Peronosporaceae</taxon>
        <taxon>Phytophthora</taxon>
    </lineage>
</organism>
<evidence type="ECO:0000313" key="2">
    <source>
        <dbReference type="Proteomes" id="UP000435112"/>
    </source>
</evidence>
<proteinExistence type="predicted"/>
<dbReference type="EMBL" id="QXFU01011418">
    <property type="protein sequence ID" value="KAE8952537.1"/>
    <property type="molecule type" value="Genomic_DNA"/>
</dbReference>
<sequence>MLFCIGPARSAWQTLSLARWGRVPSLGAARAVTLLSAHASHLLLLDRGPTSLRPLTAPDFSSSRMDLWLRCASRWCQCCRL</sequence>
<dbReference type="Proteomes" id="UP000435112">
    <property type="component" value="Unassembled WGS sequence"/>
</dbReference>
<name>A0A6A3G7J6_9STRA</name>
<protein>
    <submittedName>
        <fullName evidence="1">Uncharacterized protein</fullName>
    </submittedName>
</protein>
<gene>
    <name evidence="1" type="ORF">PR002_g32650</name>
</gene>
<comment type="caution">
    <text evidence="1">The sequence shown here is derived from an EMBL/GenBank/DDBJ whole genome shotgun (WGS) entry which is preliminary data.</text>
</comment>
<accession>A0A6A3G7J6</accession>
<feature type="non-terminal residue" evidence="1">
    <location>
        <position position="81"/>
    </location>
</feature>
<reference evidence="1 2" key="1">
    <citation type="submission" date="2018-09" db="EMBL/GenBank/DDBJ databases">
        <title>Genomic investigation of the strawberry pathogen Phytophthora fragariae indicates pathogenicity is determined by transcriptional variation in three key races.</title>
        <authorList>
            <person name="Adams T.M."/>
            <person name="Armitage A.D."/>
            <person name="Sobczyk M.K."/>
            <person name="Bates H.J."/>
            <person name="Dunwell J.M."/>
            <person name="Nellist C.F."/>
            <person name="Harrison R.J."/>
        </authorList>
    </citation>
    <scope>NUCLEOTIDE SEQUENCE [LARGE SCALE GENOMIC DNA]</scope>
    <source>
        <strain evidence="1 2">SCRP324</strain>
    </source>
</reference>
<evidence type="ECO:0000313" key="1">
    <source>
        <dbReference type="EMBL" id="KAE8952537.1"/>
    </source>
</evidence>